<reference evidence="2 3" key="1">
    <citation type="journal article" date="2016" name="Mol. Biol. Evol.">
        <title>Comparative Genomics of Early-Diverging Mushroom-Forming Fungi Provides Insights into the Origins of Lignocellulose Decay Capabilities.</title>
        <authorList>
            <person name="Nagy L.G."/>
            <person name="Riley R."/>
            <person name="Tritt A."/>
            <person name="Adam C."/>
            <person name="Daum C."/>
            <person name="Floudas D."/>
            <person name="Sun H."/>
            <person name="Yadav J.S."/>
            <person name="Pangilinan J."/>
            <person name="Larsson K.H."/>
            <person name="Matsuura K."/>
            <person name="Barry K."/>
            <person name="Labutti K."/>
            <person name="Kuo R."/>
            <person name="Ohm R.A."/>
            <person name="Bhattacharya S.S."/>
            <person name="Shirouzu T."/>
            <person name="Yoshinaga Y."/>
            <person name="Martin F.M."/>
            <person name="Grigoriev I.V."/>
            <person name="Hibbett D.S."/>
        </authorList>
    </citation>
    <scope>NUCLEOTIDE SEQUENCE [LARGE SCALE GENOMIC DNA]</scope>
    <source>
        <strain evidence="2 3">CBS 109695</strain>
    </source>
</reference>
<sequence length="231" mass="25301">MLNLTDASRPCISIDTNLDHPPKADPTHLYVHQRHTVEIIQLTEVAAPAPSRFPGSPVDSSSLASSSSSCFSTDEESESEYPTDEEPESICSSYCSSDDPEPNAASLRDDADASKYRPDAAYDTRVTRVQAWRTRSASDMAFTVPVDAFSVMNPAKRKAADDREMDTDDVSLPKRSRGYSFHALDVGVLTTSHLCTACDASFPTRLNLRQHGEAPQASEACRIAVEYDFES</sequence>
<evidence type="ECO:0000256" key="1">
    <source>
        <dbReference type="SAM" id="MobiDB-lite"/>
    </source>
</evidence>
<keyword evidence="3" id="KW-1185">Reference proteome</keyword>
<evidence type="ECO:0000313" key="3">
    <source>
        <dbReference type="Proteomes" id="UP000076532"/>
    </source>
</evidence>
<dbReference type="OrthoDB" id="3256870at2759"/>
<feature type="region of interest" description="Disordered" evidence="1">
    <location>
        <begin position="51"/>
        <end position="112"/>
    </location>
</feature>
<feature type="compositionally biased region" description="Acidic residues" evidence="1">
    <location>
        <begin position="73"/>
        <end position="88"/>
    </location>
</feature>
<protein>
    <submittedName>
        <fullName evidence="2">Uncharacterized protein</fullName>
    </submittedName>
</protein>
<proteinExistence type="predicted"/>
<feature type="compositionally biased region" description="Low complexity" evidence="1">
    <location>
        <begin position="60"/>
        <end position="72"/>
    </location>
</feature>
<gene>
    <name evidence="2" type="ORF">FIBSPDRAFT_869519</name>
</gene>
<dbReference type="EMBL" id="KV417636">
    <property type="protein sequence ID" value="KZP13219.1"/>
    <property type="molecule type" value="Genomic_DNA"/>
</dbReference>
<organism evidence="2 3">
    <name type="scientific">Athelia psychrophila</name>
    <dbReference type="NCBI Taxonomy" id="1759441"/>
    <lineage>
        <taxon>Eukaryota</taxon>
        <taxon>Fungi</taxon>
        <taxon>Dikarya</taxon>
        <taxon>Basidiomycota</taxon>
        <taxon>Agaricomycotina</taxon>
        <taxon>Agaricomycetes</taxon>
        <taxon>Agaricomycetidae</taxon>
        <taxon>Atheliales</taxon>
        <taxon>Atheliaceae</taxon>
        <taxon>Athelia</taxon>
    </lineage>
</organism>
<evidence type="ECO:0000313" key="2">
    <source>
        <dbReference type="EMBL" id="KZP13219.1"/>
    </source>
</evidence>
<name>A0A166C2B0_9AGAM</name>
<accession>A0A166C2B0</accession>
<dbReference type="AlphaFoldDB" id="A0A166C2B0"/>
<dbReference type="Proteomes" id="UP000076532">
    <property type="component" value="Unassembled WGS sequence"/>
</dbReference>